<accession>A0AAN9VJU6</accession>
<feature type="region of interest" description="Disordered" evidence="1">
    <location>
        <begin position="69"/>
        <end position="127"/>
    </location>
</feature>
<sequence length="210" mass="23528">MVRAQRKCVKICTNTTRSIPCQDNVDQNSQQDKKLNTRRECVDKSATGNNLEKAVVSLEDIAVHSSRVSKRNILGDKTNHSPMSPTNQKPRKFNRSADQKSHQKMSGNLPGGITEGRSACKLSDSRNRHSAKKSLLGVLSSEENLQNQPKSSQFSDKYKWRSSATPQRTCIMMTSCRFTKTLISSNKTSRPYGLPGLISTRSHNSCRSRR</sequence>
<evidence type="ECO:0000313" key="2">
    <source>
        <dbReference type="EMBL" id="KAK7866230.1"/>
    </source>
</evidence>
<name>A0AAN9VJU6_9ORTH</name>
<dbReference type="AlphaFoldDB" id="A0AAN9VJU6"/>
<organism evidence="2 3">
    <name type="scientific">Gryllus longicercus</name>
    <dbReference type="NCBI Taxonomy" id="2509291"/>
    <lineage>
        <taxon>Eukaryota</taxon>
        <taxon>Metazoa</taxon>
        <taxon>Ecdysozoa</taxon>
        <taxon>Arthropoda</taxon>
        <taxon>Hexapoda</taxon>
        <taxon>Insecta</taxon>
        <taxon>Pterygota</taxon>
        <taxon>Neoptera</taxon>
        <taxon>Polyneoptera</taxon>
        <taxon>Orthoptera</taxon>
        <taxon>Ensifera</taxon>
        <taxon>Gryllidea</taxon>
        <taxon>Grylloidea</taxon>
        <taxon>Gryllidae</taxon>
        <taxon>Gryllinae</taxon>
        <taxon>Gryllus</taxon>
    </lineage>
</organism>
<evidence type="ECO:0000256" key="1">
    <source>
        <dbReference type="SAM" id="MobiDB-lite"/>
    </source>
</evidence>
<dbReference type="EMBL" id="JAZDUA010000152">
    <property type="protein sequence ID" value="KAK7866230.1"/>
    <property type="molecule type" value="Genomic_DNA"/>
</dbReference>
<proteinExistence type="predicted"/>
<dbReference type="Proteomes" id="UP001378592">
    <property type="component" value="Unassembled WGS sequence"/>
</dbReference>
<evidence type="ECO:0000313" key="3">
    <source>
        <dbReference type="Proteomes" id="UP001378592"/>
    </source>
</evidence>
<comment type="caution">
    <text evidence="2">The sequence shown here is derived from an EMBL/GenBank/DDBJ whole genome shotgun (WGS) entry which is preliminary data.</text>
</comment>
<protein>
    <submittedName>
        <fullName evidence="2">Uncharacterized protein</fullName>
    </submittedName>
</protein>
<reference evidence="2 3" key="1">
    <citation type="submission" date="2024-03" db="EMBL/GenBank/DDBJ databases">
        <title>The genome assembly and annotation of the cricket Gryllus longicercus Weissman &amp; Gray.</title>
        <authorList>
            <person name="Szrajer S."/>
            <person name="Gray D."/>
            <person name="Ylla G."/>
        </authorList>
    </citation>
    <scope>NUCLEOTIDE SEQUENCE [LARGE SCALE GENOMIC DNA]</scope>
    <source>
        <strain evidence="2">DAG 2021-001</strain>
        <tissue evidence="2">Whole body minus gut</tissue>
    </source>
</reference>
<feature type="region of interest" description="Disordered" evidence="1">
    <location>
        <begin position="187"/>
        <end position="210"/>
    </location>
</feature>
<gene>
    <name evidence="2" type="ORF">R5R35_004056</name>
</gene>
<keyword evidence="3" id="KW-1185">Reference proteome</keyword>